<organism evidence="1">
    <name type="scientific">Anguilla anguilla</name>
    <name type="common">European freshwater eel</name>
    <name type="synonym">Muraena anguilla</name>
    <dbReference type="NCBI Taxonomy" id="7936"/>
    <lineage>
        <taxon>Eukaryota</taxon>
        <taxon>Metazoa</taxon>
        <taxon>Chordata</taxon>
        <taxon>Craniata</taxon>
        <taxon>Vertebrata</taxon>
        <taxon>Euteleostomi</taxon>
        <taxon>Actinopterygii</taxon>
        <taxon>Neopterygii</taxon>
        <taxon>Teleostei</taxon>
        <taxon>Anguilliformes</taxon>
        <taxon>Anguillidae</taxon>
        <taxon>Anguilla</taxon>
    </lineage>
</organism>
<reference evidence="1" key="1">
    <citation type="submission" date="2014-11" db="EMBL/GenBank/DDBJ databases">
        <authorList>
            <person name="Amaro Gonzalez C."/>
        </authorList>
    </citation>
    <scope>NUCLEOTIDE SEQUENCE</scope>
</reference>
<protein>
    <submittedName>
        <fullName evidence="1">Uncharacterized protein</fullName>
    </submittedName>
</protein>
<dbReference type="EMBL" id="GBXM01046002">
    <property type="protein sequence ID" value="JAH62575.1"/>
    <property type="molecule type" value="Transcribed_RNA"/>
</dbReference>
<accession>A0A0E9UBJ3</accession>
<proteinExistence type="predicted"/>
<name>A0A0E9UBJ3_ANGAN</name>
<sequence length="15" mass="1703">MQIGTTRVTQGNRQL</sequence>
<reference evidence="1" key="2">
    <citation type="journal article" date="2015" name="Fish Shellfish Immunol.">
        <title>Early steps in the European eel (Anguilla anguilla)-Vibrio vulnificus interaction in the gills: Role of the RtxA13 toxin.</title>
        <authorList>
            <person name="Callol A."/>
            <person name="Pajuelo D."/>
            <person name="Ebbesson L."/>
            <person name="Teles M."/>
            <person name="MacKenzie S."/>
            <person name="Amaro C."/>
        </authorList>
    </citation>
    <scope>NUCLEOTIDE SEQUENCE</scope>
</reference>
<evidence type="ECO:0000313" key="1">
    <source>
        <dbReference type="EMBL" id="JAH62575.1"/>
    </source>
</evidence>